<sequence>MSALQAVAYGSADVFIGLATEANYLIDQLQLPLSITRFGDVDAPPFVFLARATDTGLIDRINAALRAIPISTVVEIERRWFGSANHFKLGRDLVLTAEERAYLSTHPAVRYAATIDLPPYLFAEGSRGAVTGLGVDVMDLIGERTGLTFQPVSFGTRRESFEALMDGRVDLLPDIPLGHARPSGMTPTTSYAQTQWVVVVQAGNSAIAGTRHLGGKRVGIMPETRGFQRFDPEPITGAPLLVEGRDVPTLFRMLLDGSVDAISLPCTTANYFIAQSDLARSVEVVTPVNESVTQIAMAVRPDNELLLGIINKVLESTPPEDLDALRHDRMRYRPTNVIAGWSTMQRKRIVTVLMALSVLLSLGGGTLGAIRYRERRHARDMRERIALQDALINALPFSVYLRQADRCIVSCNSSFADAYGLPRDALVGVDVLPTATGRQQALNAMLEKLYRAALTKRRAQFADRTLPGNERDSDVFVWAIPLDCPGSGQDVVLGGWIDITLRKRTERALKQAMLDAKTANQAKSTLLATISHEIRTPMHAILGLLELELNDPGSPGRDAIRTVRKTAQSLLHLINDLLDTSKAEAGELQLDPRPTDVATGLEQPVLIFRTLCAEKGLTLKTDIDPTMPKTLLMDGLRMRQIIGNLLGNALKFTDSGGICLSLRWQPQDDSHGTLDIVVRDTGIGIRAEDKSRLFLPFGQAAGTGVGFGGTGLGLWICRTLVARMGGRIVLESRFGEGTEVRVSIPLMQATPTLSTPATLPIPHDWGHWRRVLVVDDHAPNRMLLVRQLRTLGFESTIEASDGEQALALLEHETVDVILTDCSMSRMSGYAFAGAVRADERWRDLPIFGCSADARAEARALALSAGMTAFLTKPVALADLTHTFNAYLRVATSVDRRALDNADDPQHRAMAAATSRTLCAIASDDSEARDALITALVQSNEADVQALRQAVNGGDADTAAGIAHRIKGGSQIMGAAELEHACVRLEQLLRESDMSGARIQAECVIALCAALHARLRALQRDALE</sequence>
<dbReference type="CDD" id="cd00082">
    <property type="entry name" value="HisKA"/>
    <property type="match status" value="1"/>
</dbReference>
<proteinExistence type="predicted"/>
<evidence type="ECO:0000256" key="1">
    <source>
        <dbReference type="ARBA" id="ARBA00000085"/>
    </source>
</evidence>
<dbReference type="PROSITE" id="PS50110">
    <property type="entry name" value="RESPONSE_REGULATORY"/>
    <property type="match status" value="1"/>
</dbReference>
<keyword evidence="6 19" id="KW-0597">Phosphoprotein</keyword>
<dbReference type="Gene3D" id="3.30.450.20">
    <property type="entry name" value="PAS domain"/>
    <property type="match status" value="1"/>
</dbReference>
<keyword evidence="11" id="KW-0547">Nucleotide-binding</keyword>
<evidence type="ECO:0000256" key="15">
    <source>
        <dbReference type="ARBA" id="ARBA00023136"/>
    </source>
</evidence>
<dbReference type="SMART" id="SM00388">
    <property type="entry name" value="HisKA"/>
    <property type="match status" value="1"/>
</dbReference>
<evidence type="ECO:0000256" key="13">
    <source>
        <dbReference type="ARBA" id="ARBA00023012"/>
    </source>
</evidence>
<dbReference type="InterPro" id="IPR003661">
    <property type="entry name" value="HisK_dim/P_dom"/>
</dbReference>
<dbReference type="Proteomes" id="UP000065521">
    <property type="component" value="Unassembled WGS sequence"/>
</dbReference>
<evidence type="ECO:0000256" key="19">
    <source>
        <dbReference type="PROSITE-ProRule" id="PRU00169"/>
    </source>
</evidence>
<reference evidence="24 25" key="1">
    <citation type="submission" date="2015-11" db="EMBL/GenBank/DDBJ databases">
        <title>Expanding the genomic diversity of Burkholderia species for the development of highly accurate diagnostics.</title>
        <authorList>
            <person name="Sahl J."/>
            <person name="Keim P."/>
            <person name="Wagner D."/>
        </authorList>
    </citation>
    <scope>NUCLEOTIDE SEQUENCE [LARGE SCALE GENOMIC DNA]</scope>
    <source>
        <strain evidence="24 25">RF32-BP4</strain>
    </source>
</reference>
<dbReference type="InterPro" id="IPR036890">
    <property type="entry name" value="HATPase_C_sf"/>
</dbReference>
<keyword evidence="11" id="KW-0067">ATP-binding</keyword>
<feature type="domain" description="Response regulatory" evidence="22">
    <location>
        <begin position="770"/>
        <end position="887"/>
    </location>
</feature>
<dbReference type="Pfam" id="PF00512">
    <property type="entry name" value="HisKA"/>
    <property type="match status" value="1"/>
</dbReference>
<evidence type="ECO:0000256" key="9">
    <source>
        <dbReference type="ARBA" id="ARBA00022729"/>
    </source>
</evidence>
<dbReference type="Gene3D" id="3.30.565.10">
    <property type="entry name" value="Histidine kinase-like ATPase, C-terminal domain"/>
    <property type="match status" value="1"/>
</dbReference>
<dbReference type="PROSITE" id="PS50109">
    <property type="entry name" value="HIS_KIN"/>
    <property type="match status" value="1"/>
</dbReference>
<evidence type="ECO:0000256" key="5">
    <source>
        <dbReference type="ARBA" id="ARBA00022519"/>
    </source>
</evidence>
<evidence type="ECO:0000256" key="8">
    <source>
        <dbReference type="ARBA" id="ARBA00022692"/>
    </source>
</evidence>
<dbReference type="Gene3D" id="1.20.120.160">
    <property type="entry name" value="HPT domain"/>
    <property type="match status" value="1"/>
</dbReference>
<feature type="transmembrane region" description="Helical" evidence="20">
    <location>
        <begin position="352"/>
        <end position="372"/>
    </location>
</feature>
<dbReference type="SUPFAM" id="SSF52172">
    <property type="entry name" value="CheY-like"/>
    <property type="match status" value="1"/>
</dbReference>
<dbReference type="SUPFAM" id="SSF47384">
    <property type="entry name" value="Homodimeric domain of signal transducing histidine kinase"/>
    <property type="match status" value="1"/>
</dbReference>
<name>A0A102LK44_9BURK</name>
<dbReference type="InterPro" id="IPR036097">
    <property type="entry name" value="HisK_dim/P_sf"/>
</dbReference>
<organism evidence="24 25">
    <name type="scientific">Burkholderia ubonensis</name>
    <dbReference type="NCBI Taxonomy" id="101571"/>
    <lineage>
        <taxon>Bacteria</taxon>
        <taxon>Pseudomonadati</taxon>
        <taxon>Pseudomonadota</taxon>
        <taxon>Betaproteobacteria</taxon>
        <taxon>Burkholderiales</taxon>
        <taxon>Burkholderiaceae</taxon>
        <taxon>Burkholderia</taxon>
        <taxon>Burkholderia cepacia complex</taxon>
    </lineage>
</organism>
<dbReference type="Pfam" id="PF01627">
    <property type="entry name" value="Hpt"/>
    <property type="match status" value="1"/>
</dbReference>
<evidence type="ECO:0000259" key="22">
    <source>
        <dbReference type="PROSITE" id="PS50110"/>
    </source>
</evidence>
<keyword evidence="7" id="KW-0808">Transferase</keyword>
<feature type="modified residue" description="4-aspartylphosphate" evidence="19">
    <location>
        <position position="820"/>
    </location>
</feature>
<evidence type="ECO:0000259" key="21">
    <source>
        <dbReference type="PROSITE" id="PS50109"/>
    </source>
</evidence>
<evidence type="ECO:0000256" key="7">
    <source>
        <dbReference type="ARBA" id="ARBA00022679"/>
    </source>
</evidence>
<evidence type="ECO:0000256" key="11">
    <source>
        <dbReference type="ARBA" id="ARBA00022840"/>
    </source>
</evidence>
<dbReference type="Gene3D" id="3.40.190.10">
    <property type="entry name" value="Periplasmic binding protein-like II"/>
    <property type="match status" value="2"/>
</dbReference>
<evidence type="ECO:0000256" key="3">
    <source>
        <dbReference type="ARBA" id="ARBA00012438"/>
    </source>
</evidence>
<evidence type="ECO:0000256" key="12">
    <source>
        <dbReference type="ARBA" id="ARBA00022989"/>
    </source>
</evidence>
<feature type="domain" description="HPt" evidence="23">
    <location>
        <begin position="924"/>
        <end position="1023"/>
    </location>
</feature>
<dbReference type="AlphaFoldDB" id="A0A102LK44"/>
<keyword evidence="12 20" id="KW-1133">Transmembrane helix</keyword>
<dbReference type="InterPro" id="IPR008207">
    <property type="entry name" value="Sig_transdc_His_kin_Hpt_dom"/>
</dbReference>
<dbReference type="InterPro" id="IPR035965">
    <property type="entry name" value="PAS-like_dom_sf"/>
</dbReference>
<feature type="domain" description="Histidine kinase" evidence="21">
    <location>
        <begin position="529"/>
        <end position="748"/>
    </location>
</feature>
<dbReference type="FunFam" id="3.30.565.10:FF:000010">
    <property type="entry name" value="Sensor histidine kinase RcsC"/>
    <property type="match status" value="1"/>
</dbReference>
<keyword evidence="4" id="KW-1003">Cell membrane</keyword>
<evidence type="ECO:0000313" key="24">
    <source>
        <dbReference type="EMBL" id="KUZ80264.1"/>
    </source>
</evidence>
<evidence type="ECO:0000313" key="25">
    <source>
        <dbReference type="Proteomes" id="UP000065521"/>
    </source>
</evidence>
<dbReference type="SMART" id="SM00448">
    <property type="entry name" value="REC"/>
    <property type="match status" value="1"/>
</dbReference>
<comment type="caution">
    <text evidence="24">The sequence shown here is derived from an EMBL/GenBank/DDBJ whole genome shotgun (WGS) entry which is preliminary data.</text>
</comment>
<evidence type="ECO:0000256" key="16">
    <source>
        <dbReference type="ARBA" id="ARBA00058004"/>
    </source>
</evidence>
<dbReference type="Pfam" id="PF00497">
    <property type="entry name" value="SBP_bac_3"/>
    <property type="match status" value="1"/>
</dbReference>
<dbReference type="SMART" id="SM00062">
    <property type="entry name" value="PBPb"/>
    <property type="match status" value="1"/>
</dbReference>
<dbReference type="InterPro" id="IPR011006">
    <property type="entry name" value="CheY-like_superfamily"/>
</dbReference>
<dbReference type="GO" id="GO:0000155">
    <property type="term" value="F:phosphorelay sensor kinase activity"/>
    <property type="evidence" value="ECO:0007669"/>
    <property type="project" value="InterPro"/>
</dbReference>
<dbReference type="SUPFAM" id="SSF55874">
    <property type="entry name" value="ATPase domain of HSP90 chaperone/DNA topoisomerase II/histidine kinase"/>
    <property type="match status" value="1"/>
</dbReference>
<dbReference type="InterPro" id="IPR001638">
    <property type="entry name" value="Solute-binding_3/MltF_N"/>
</dbReference>
<dbReference type="SMART" id="SM00387">
    <property type="entry name" value="HATPase_c"/>
    <property type="match status" value="1"/>
</dbReference>
<evidence type="ECO:0000256" key="10">
    <source>
        <dbReference type="ARBA" id="ARBA00022777"/>
    </source>
</evidence>
<dbReference type="PANTHER" id="PTHR43047:SF72">
    <property type="entry name" value="OSMOSENSING HISTIDINE PROTEIN KINASE SLN1"/>
    <property type="match status" value="1"/>
</dbReference>
<dbReference type="GO" id="GO:0009927">
    <property type="term" value="F:histidine phosphotransfer kinase activity"/>
    <property type="evidence" value="ECO:0007669"/>
    <property type="project" value="TreeGrafter"/>
</dbReference>
<dbReference type="Gene3D" id="1.10.287.130">
    <property type="match status" value="1"/>
</dbReference>
<dbReference type="InterPro" id="IPR001789">
    <property type="entry name" value="Sig_transdc_resp-reg_receiver"/>
</dbReference>
<dbReference type="InterPro" id="IPR004358">
    <property type="entry name" value="Sig_transdc_His_kin-like_C"/>
</dbReference>
<keyword evidence="14" id="KW-0843">Virulence</keyword>
<dbReference type="SUPFAM" id="SSF55785">
    <property type="entry name" value="PYP-like sensor domain (PAS domain)"/>
    <property type="match status" value="1"/>
</dbReference>
<dbReference type="EC" id="2.7.13.3" evidence="3"/>
<dbReference type="PRINTS" id="PR00344">
    <property type="entry name" value="BCTRLSENSOR"/>
</dbReference>
<dbReference type="Pfam" id="PF00072">
    <property type="entry name" value="Response_reg"/>
    <property type="match status" value="1"/>
</dbReference>
<keyword evidence="13" id="KW-0902">Two-component regulatory system</keyword>
<dbReference type="InterPro" id="IPR036641">
    <property type="entry name" value="HPT_dom_sf"/>
</dbReference>
<comment type="subcellular location">
    <subcellularLocation>
        <location evidence="2">Cell inner membrane</location>
        <topology evidence="2">Multi-pass membrane protein</topology>
    </subcellularLocation>
</comment>
<evidence type="ECO:0000256" key="17">
    <source>
        <dbReference type="ARBA" id="ARBA00070152"/>
    </source>
</evidence>
<dbReference type="EMBL" id="LOTN01000080">
    <property type="protein sequence ID" value="KUZ80264.1"/>
    <property type="molecule type" value="Genomic_DNA"/>
</dbReference>
<evidence type="ECO:0000256" key="4">
    <source>
        <dbReference type="ARBA" id="ARBA00022475"/>
    </source>
</evidence>
<dbReference type="PROSITE" id="PS50894">
    <property type="entry name" value="HPT"/>
    <property type="match status" value="1"/>
</dbReference>
<evidence type="ECO:0000256" key="2">
    <source>
        <dbReference type="ARBA" id="ARBA00004429"/>
    </source>
</evidence>
<comment type="function">
    <text evidence="16">Member of the two-component regulatory system BvgS/BvgA. Phosphorylates BvgA via a four-step phosphorelay in response to environmental signals.</text>
</comment>
<evidence type="ECO:0000259" key="23">
    <source>
        <dbReference type="PROSITE" id="PS50894"/>
    </source>
</evidence>
<keyword evidence="8 20" id="KW-0812">Transmembrane</keyword>
<evidence type="ECO:0000256" key="14">
    <source>
        <dbReference type="ARBA" id="ARBA00023026"/>
    </source>
</evidence>
<dbReference type="InterPro" id="IPR005467">
    <property type="entry name" value="His_kinase_dom"/>
</dbReference>
<dbReference type="Gene3D" id="3.40.50.2300">
    <property type="match status" value="1"/>
</dbReference>
<dbReference type="SUPFAM" id="SSF53850">
    <property type="entry name" value="Periplasmic binding protein-like II"/>
    <property type="match status" value="2"/>
</dbReference>
<evidence type="ECO:0000256" key="18">
    <source>
        <dbReference type="PROSITE-ProRule" id="PRU00110"/>
    </source>
</evidence>
<keyword evidence="15 20" id="KW-0472">Membrane</keyword>
<gene>
    <name evidence="24" type="ORF">WI38_33835</name>
</gene>
<dbReference type="GO" id="GO:0005886">
    <property type="term" value="C:plasma membrane"/>
    <property type="evidence" value="ECO:0007669"/>
    <property type="project" value="UniProtKB-SubCell"/>
</dbReference>
<dbReference type="PANTHER" id="PTHR43047">
    <property type="entry name" value="TWO-COMPONENT HISTIDINE PROTEIN KINASE"/>
    <property type="match status" value="1"/>
</dbReference>
<protein>
    <recommendedName>
        <fullName evidence="17">Virulence sensor protein BvgS</fullName>
        <ecNumber evidence="3">2.7.13.3</ecNumber>
    </recommendedName>
</protein>
<dbReference type="Pfam" id="PF02518">
    <property type="entry name" value="HATPase_c"/>
    <property type="match status" value="1"/>
</dbReference>
<dbReference type="SUPFAM" id="SSF47226">
    <property type="entry name" value="Histidine-containing phosphotransfer domain, HPT domain"/>
    <property type="match status" value="1"/>
</dbReference>
<accession>A0A102LK44</accession>
<dbReference type="CDD" id="cd17546">
    <property type="entry name" value="REC_hyHK_CKI1_RcsC-like"/>
    <property type="match status" value="1"/>
</dbReference>
<keyword evidence="10" id="KW-0418">Kinase</keyword>
<dbReference type="CDD" id="cd00088">
    <property type="entry name" value="HPT"/>
    <property type="match status" value="1"/>
</dbReference>
<comment type="catalytic activity">
    <reaction evidence="1">
        <text>ATP + protein L-histidine = ADP + protein N-phospho-L-histidine.</text>
        <dbReference type="EC" id="2.7.13.3"/>
    </reaction>
</comment>
<feature type="modified residue" description="Phosphohistidine" evidence="18">
    <location>
        <position position="963"/>
    </location>
</feature>
<dbReference type="InterPro" id="IPR003594">
    <property type="entry name" value="HATPase_dom"/>
</dbReference>
<evidence type="ECO:0000256" key="20">
    <source>
        <dbReference type="SAM" id="Phobius"/>
    </source>
</evidence>
<evidence type="ECO:0000256" key="6">
    <source>
        <dbReference type="ARBA" id="ARBA00022553"/>
    </source>
</evidence>
<keyword evidence="9" id="KW-0732">Signal</keyword>
<keyword evidence="5" id="KW-0997">Cell inner membrane</keyword>